<accession>A0A9D4LDZ6</accession>
<dbReference type="PANTHER" id="PTHR31326">
    <property type="entry name" value="PROTEIN CLT2, CHLOROPLASTIC"/>
    <property type="match status" value="1"/>
</dbReference>
<dbReference type="GO" id="GO:0016020">
    <property type="term" value="C:membrane"/>
    <property type="evidence" value="ECO:0007669"/>
    <property type="project" value="UniProtKB-SubCell"/>
</dbReference>
<keyword evidence="4 7" id="KW-0812">Transmembrane</keyword>
<feature type="transmembrane region" description="Helical" evidence="7">
    <location>
        <begin position="335"/>
        <end position="355"/>
    </location>
</feature>
<comment type="similarity">
    <text evidence="2">Belongs to the CRT-like transporter family.</text>
</comment>
<evidence type="ECO:0000256" key="4">
    <source>
        <dbReference type="ARBA" id="ARBA00022692"/>
    </source>
</evidence>
<dbReference type="EMBL" id="JAIWYP010000003">
    <property type="protein sequence ID" value="KAH3856763.1"/>
    <property type="molecule type" value="Genomic_DNA"/>
</dbReference>
<feature type="transmembrane region" description="Helical" evidence="7">
    <location>
        <begin position="171"/>
        <end position="189"/>
    </location>
</feature>
<keyword evidence="5 7" id="KW-1133">Transmembrane helix</keyword>
<evidence type="ECO:0000256" key="2">
    <source>
        <dbReference type="ARBA" id="ARBA00006690"/>
    </source>
</evidence>
<feature type="transmembrane region" description="Helical" evidence="7">
    <location>
        <begin position="21"/>
        <end position="42"/>
    </location>
</feature>
<feature type="transmembrane region" description="Helical" evidence="7">
    <location>
        <begin position="304"/>
        <end position="323"/>
    </location>
</feature>
<gene>
    <name evidence="8" type="ORF">DPMN_099357</name>
</gene>
<comment type="subcellular location">
    <subcellularLocation>
        <location evidence="1">Membrane</location>
        <topology evidence="1">Multi-pass membrane protein</topology>
    </subcellularLocation>
</comment>
<dbReference type="AlphaFoldDB" id="A0A9D4LDZ6"/>
<feature type="transmembrane region" description="Helical" evidence="7">
    <location>
        <begin position="140"/>
        <end position="159"/>
    </location>
</feature>
<dbReference type="PANTHER" id="PTHR31326:SF1">
    <property type="entry name" value="PROTEIN CLT2, CHLOROPLASTIC"/>
    <property type="match status" value="1"/>
</dbReference>
<feature type="transmembrane region" description="Helical" evidence="7">
    <location>
        <begin position="73"/>
        <end position="102"/>
    </location>
</feature>
<name>A0A9D4LDZ6_DREPO</name>
<proteinExistence type="inferred from homology"/>
<comment type="caution">
    <text evidence="8">The sequence shown here is derived from an EMBL/GenBank/DDBJ whole genome shotgun (WGS) entry which is preliminary data.</text>
</comment>
<evidence type="ECO:0000313" key="8">
    <source>
        <dbReference type="EMBL" id="KAH3856763.1"/>
    </source>
</evidence>
<feature type="transmembrane region" description="Helical" evidence="7">
    <location>
        <begin position="114"/>
        <end position="134"/>
    </location>
</feature>
<sequence length="480" mass="53459">MADQDDEQRESPNKCPASIGIFLIILSVGTRSTTSILTPIWLDARKNTTDTSNTTGVCDEKISSTSDPQIDPLSIMCIVNFLFLVFWGLVLLITKILCPYLITDQEKGYSKTDFALIGFADTVSGILFVFASSGCRTAPYLQSLAANFCVPVTFVIRYLMLQKRPTCRKMVCAILVLFAEFTALIPDIVPGLETQRARQDQGGADGIAGVLWPLCFFFGYIPLALTSVVLERAVKTSAPVRNRDTSLNVAYILFWSYLASFLFHILLFWVDIIPGFGMADGIVEFAKGFWFNIQCFFGQAGCRGMITVVSLVCTACLFLNRLVNAYFLRYLEGANYLVIITTIQTPVVFLFFTLFNESPVYWHPHAYLSTWLSVAALCIMIPAIYIYDTGEPEKVPPKSPNRSPVVFTTVTSSCQTDPSGDPSTDDLAPLLTNWTDREETQPLMVNRHGNRLIYSSEADTRVVGRSYEDMSNHGNRNNEA</sequence>
<evidence type="ECO:0000256" key="3">
    <source>
        <dbReference type="ARBA" id="ARBA00022448"/>
    </source>
</evidence>
<evidence type="ECO:0000256" key="5">
    <source>
        <dbReference type="ARBA" id="ARBA00022989"/>
    </source>
</evidence>
<keyword evidence="9" id="KW-1185">Reference proteome</keyword>
<reference evidence="8" key="1">
    <citation type="journal article" date="2019" name="bioRxiv">
        <title>The Genome of the Zebra Mussel, Dreissena polymorpha: A Resource for Invasive Species Research.</title>
        <authorList>
            <person name="McCartney M.A."/>
            <person name="Auch B."/>
            <person name="Kono T."/>
            <person name="Mallez S."/>
            <person name="Zhang Y."/>
            <person name="Obille A."/>
            <person name="Becker A."/>
            <person name="Abrahante J.E."/>
            <person name="Garbe J."/>
            <person name="Badalamenti J.P."/>
            <person name="Herman A."/>
            <person name="Mangelson H."/>
            <person name="Liachko I."/>
            <person name="Sullivan S."/>
            <person name="Sone E.D."/>
            <person name="Koren S."/>
            <person name="Silverstein K.A.T."/>
            <person name="Beckman K.B."/>
            <person name="Gohl D.M."/>
        </authorList>
    </citation>
    <scope>NUCLEOTIDE SEQUENCE</scope>
    <source>
        <strain evidence="8">Duluth1</strain>
        <tissue evidence="8">Whole animal</tissue>
    </source>
</reference>
<dbReference type="Proteomes" id="UP000828390">
    <property type="component" value="Unassembled WGS sequence"/>
</dbReference>
<keyword evidence="3" id="KW-0813">Transport</keyword>
<reference evidence="8" key="2">
    <citation type="submission" date="2020-11" db="EMBL/GenBank/DDBJ databases">
        <authorList>
            <person name="McCartney M.A."/>
            <person name="Auch B."/>
            <person name="Kono T."/>
            <person name="Mallez S."/>
            <person name="Becker A."/>
            <person name="Gohl D.M."/>
            <person name="Silverstein K.A.T."/>
            <person name="Koren S."/>
            <person name="Bechman K.B."/>
            <person name="Herman A."/>
            <person name="Abrahante J.E."/>
            <person name="Garbe J."/>
        </authorList>
    </citation>
    <scope>NUCLEOTIDE SEQUENCE</scope>
    <source>
        <strain evidence="8">Duluth1</strain>
        <tissue evidence="8">Whole animal</tissue>
    </source>
</reference>
<feature type="transmembrane region" description="Helical" evidence="7">
    <location>
        <begin position="251"/>
        <end position="270"/>
    </location>
</feature>
<keyword evidence="6 7" id="KW-0472">Membrane</keyword>
<evidence type="ECO:0000256" key="7">
    <source>
        <dbReference type="SAM" id="Phobius"/>
    </source>
</evidence>
<evidence type="ECO:0000256" key="1">
    <source>
        <dbReference type="ARBA" id="ARBA00004141"/>
    </source>
</evidence>
<organism evidence="8 9">
    <name type="scientific">Dreissena polymorpha</name>
    <name type="common">Zebra mussel</name>
    <name type="synonym">Mytilus polymorpha</name>
    <dbReference type="NCBI Taxonomy" id="45954"/>
    <lineage>
        <taxon>Eukaryota</taxon>
        <taxon>Metazoa</taxon>
        <taxon>Spiralia</taxon>
        <taxon>Lophotrochozoa</taxon>
        <taxon>Mollusca</taxon>
        <taxon>Bivalvia</taxon>
        <taxon>Autobranchia</taxon>
        <taxon>Heteroconchia</taxon>
        <taxon>Euheterodonta</taxon>
        <taxon>Imparidentia</taxon>
        <taxon>Neoheterodontei</taxon>
        <taxon>Myida</taxon>
        <taxon>Dreissenoidea</taxon>
        <taxon>Dreissenidae</taxon>
        <taxon>Dreissena</taxon>
    </lineage>
</organism>
<dbReference type="OrthoDB" id="6335830at2759"/>
<protein>
    <submittedName>
        <fullName evidence="8">Uncharacterized protein</fullName>
    </submittedName>
</protein>
<dbReference type="InterPro" id="IPR013936">
    <property type="entry name" value="CRT-like"/>
</dbReference>
<evidence type="ECO:0000313" key="9">
    <source>
        <dbReference type="Proteomes" id="UP000828390"/>
    </source>
</evidence>
<dbReference type="Pfam" id="PF08627">
    <property type="entry name" value="CRT-like"/>
    <property type="match status" value="1"/>
</dbReference>
<feature type="transmembrane region" description="Helical" evidence="7">
    <location>
        <begin position="209"/>
        <end position="230"/>
    </location>
</feature>
<evidence type="ECO:0000256" key="6">
    <source>
        <dbReference type="ARBA" id="ARBA00023136"/>
    </source>
</evidence>
<feature type="transmembrane region" description="Helical" evidence="7">
    <location>
        <begin position="367"/>
        <end position="387"/>
    </location>
</feature>